<dbReference type="PANTHER" id="PTHR45786">
    <property type="entry name" value="DNA BINDING PROTEIN-LIKE"/>
    <property type="match status" value="1"/>
</dbReference>
<dbReference type="Proteomes" id="UP000050761">
    <property type="component" value="Unassembled WGS sequence"/>
</dbReference>
<dbReference type="PANTHER" id="PTHR45786:SF74">
    <property type="entry name" value="ATP-DEPENDENT DNA HELICASE"/>
    <property type="match status" value="1"/>
</dbReference>
<dbReference type="WBParaSite" id="HPBE_0002294501-mRNA-1">
    <property type="protein sequence ID" value="HPBE_0002294501-mRNA-1"/>
    <property type="gene ID" value="HPBE_0002294501"/>
</dbReference>
<dbReference type="Pfam" id="PF14214">
    <property type="entry name" value="Helitron_like_N"/>
    <property type="match status" value="1"/>
</dbReference>
<dbReference type="AlphaFoldDB" id="A0A183GJT5"/>
<name>A0A183GJT5_HELPZ</name>
<evidence type="ECO:0000256" key="1">
    <source>
        <dbReference type="SAM" id="MobiDB-lite"/>
    </source>
</evidence>
<feature type="compositionally biased region" description="Basic and acidic residues" evidence="1">
    <location>
        <begin position="8"/>
        <end position="17"/>
    </location>
</feature>
<dbReference type="InterPro" id="IPR025476">
    <property type="entry name" value="Helitron_helicase-like"/>
</dbReference>
<accession>A0A183GJT5</accession>
<sequence length="559" mass="63174">MLLILNGSDDRAGDASRGRNAGPHRIVPQTATGLARSPRERPSSNTLGNMDQRLWGISEKTTPNSTVYNMCCNLGKVSVNVCENFSVLLQQLYTATGSESIQFLKHIQNYNNSLAMASTTAQLENSSGGGPYCFRVHGQIYHRIGALRPLAGNPPQCAQVLIMDTEEAAAELAGRDVNRECDRATFAVLYQLLQTVDPYVQAYQLMDEVAREEEQRAVEAQRTQRPVRMVFCQLNTDDHRRYNIATANELAVVHVGNDEKIPGERYVVVYERGQGLRTISYLYMLCDPLSYPLLFPRGEDGCHPDMEKTVTGNNRRTRVTQKELYSYLLFARTGTFNPLLHAGKLSQQYVVDSWLKIKMSRLNYLRKNQELRLDMVRGLYDYMIGDDTHYGPPGRRIILAASFTGGPRHMIAQYQDAMSTASKYGKPDIFLIFTCNPNWRKIQNNLTGGESASDRPDLVTRAFNFKLKALCHEFFKRNVLGEVAAYIYLISVELPDPGSDPELFDIVSKNMIHHPCGNLNPTSPYMRDGECTKRLPKNFHSETLNVDGSPEYRRRDDAR</sequence>
<evidence type="ECO:0000259" key="2">
    <source>
        <dbReference type="Pfam" id="PF14214"/>
    </source>
</evidence>
<proteinExistence type="predicted"/>
<evidence type="ECO:0000313" key="4">
    <source>
        <dbReference type="WBParaSite" id="HPBE_0002294501-mRNA-1"/>
    </source>
</evidence>
<feature type="region of interest" description="Disordered" evidence="1">
    <location>
        <begin position="6"/>
        <end position="50"/>
    </location>
</feature>
<protein>
    <submittedName>
        <fullName evidence="4">Helitron_like_N domain-containing protein</fullName>
    </submittedName>
</protein>
<evidence type="ECO:0000313" key="3">
    <source>
        <dbReference type="Proteomes" id="UP000050761"/>
    </source>
</evidence>
<feature type="domain" description="Helitron helicase-like" evidence="2">
    <location>
        <begin position="325"/>
        <end position="490"/>
    </location>
</feature>
<organism evidence="3 4">
    <name type="scientific">Heligmosomoides polygyrus</name>
    <name type="common">Parasitic roundworm</name>
    <dbReference type="NCBI Taxonomy" id="6339"/>
    <lineage>
        <taxon>Eukaryota</taxon>
        <taxon>Metazoa</taxon>
        <taxon>Ecdysozoa</taxon>
        <taxon>Nematoda</taxon>
        <taxon>Chromadorea</taxon>
        <taxon>Rhabditida</taxon>
        <taxon>Rhabditina</taxon>
        <taxon>Rhabditomorpha</taxon>
        <taxon>Strongyloidea</taxon>
        <taxon>Heligmosomidae</taxon>
        <taxon>Heligmosomoides</taxon>
    </lineage>
</organism>
<reference evidence="4" key="1">
    <citation type="submission" date="2019-09" db="UniProtKB">
        <authorList>
            <consortium name="WormBaseParasite"/>
        </authorList>
    </citation>
    <scope>IDENTIFICATION</scope>
</reference>
<keyword evidence="3" id="KW-1185">Reference proteome</keyword>